<gene>
    <name evidence="4" type="ORF">CARUB_v10016185mg</name>
</gene>
<dbReference type="PANTHER" id="PTHR33232">
    <property type="entry name" value="PROTEIN SIEVE ELEMENT OCCLUSION B-LIKE"/>
    <property type="match status" value="1"/>
</dbReference>
<name>R0I4E9_9BRAS</name>
<evidence type="ECO:0000256" key="1">
    <source>
        <dbReference type="SAM" id="MobiDB-lite"/>
    </source>
</evidence>
<feature type="region of interest" description="Disordered" evidence="1">
    <location>
        <begin position="22"/>
        <end position="57"/>
    </location>
</feature>
<organism evidence="4 5">
    <name type="scientific">Capsella rubella</name>
    <dbReference type="NCBI Taxonomy" id="81985"/>
    <lineage>
        <taxon>Eukaryota</taxon>
        <taxon>Viridiplantae</taxon>
        <taxon>Streptophyta</taxon>
        <taxon>Embryophyta</taxon>
        <taxon>Tracheophyta</taxon>
        <taxon>Spermatophyta</taxon>
        <taxon>Magnoliopsida</taxon>
        <taxon>eudicotyledons</taxon>
        <taxon>Gunneridae</taxon>
        <taxon>Pentapetalae</taxon>
        <taxon>rosids</taxon>
        <taxon>malvids</taxon>
        <taxon>Brassicales</taxon>
        <taxon>Brassicaceae</taxon>
        <taxon>Camelineae</taxon>
        <taxon>Capsella</taxon>
    </lineage>
</organism>
<evidence type="ECO:0000259" key="3">
    <source>
        <dbReference type="Pfam" id="PF14577"/>
    </source>
</evidence>
<dbReference type="Pfam" id="PF14577">
    <property type="entry name" value="SEO_C"/>
    <property type="match status" value="3"/>
</dbReference>
<evidence type="ECO:0000313" key="4">
    <source>
        <dbReference type="EMBL" id="EOA32870.1"/>
    </source>
</evidence>
<dbReference type="Pfam" id="PF14576">
    <property type="entry name" value="SEO_N"/>
    <property type="match status" value="3"/>
</dbReference>
<dbReference type="InterPro" id="IPR027944">
    <property type="entry name" value="SEO_C"/>
</dbReference>
<dbReference type="eggNOG" id="ENOG502QRW8">
    <property type="taxonomic scope" value="Eukaryota"/>
</dbReference>
<protein>
    <submittedName>
        <fullName evidence="4">Uncharacterized protein</fullName>
    </submittedName>
</protein>
<feature type="domain" description="Sieve element occlusion C-terminal" evidence="3">
    <location>
        <begin position="712"/>
        <end position="764"/>
    </location>
</feature>
<dbReference type="InterPro" id="IPR039299">
    <property type="entry name" value="SEOA"/>
</dbReference>
<feature type="compositionally biased region" description="Basic and acidic residues" evidence="1">
    <location>
        <begin position="28"/>
        <end position="57"/>
    </location>
</feature>
<dbReference type="EMBL" id="KB870807">
    <property type="protein sequence ID" value="EOA32870.1"/>
    <property type="molecule type" value="Genomic_DNA"/>
</dbReference>
<accession>R0I4E9</accession>
<dbReference type="Proteomes" id="UP000029121">
    <property type="component" value="Unassembled WGS sequence"/>
</dbReference>
<dbReference type="InterPro" id="IPR027942">
    <property type="entry name" value="SEO_N"/>
</dbReference>
<proteinExistence type="predicted"/>
<sequence>MAQRFQLNSKALPAADPLKRVSLIPRSAEQKLPESSGERRPVVPKNHEDNPFADQTNDHHVAAPAEYGKVMDHETDKLGSIVPKTAHHPHPSENVLDANSRHSLNPRSLGHNSLGGRFGPGKKQAFHKNGRPMFSLSDDRAMADRVLKTHTPDMIFFDVKTLLSVVDDIFKSHVPSMDSSAPKIDCKCLHGGESHGMMTSGLHLDSRNTTTFSVLSLVSKYRWDAKLVLVLAALAVKYGVFLLLAETHATNQLTKSLALIKQLPSIFSRQNTLHQRLEKTRILMQDMVDLTTTIIQIYQLPPNHITTAFTDHVPTAVYWIVRCVLICASHISGASGFMQDQNMSFMEVSEIHENSERLRKINAYLLEQLQKSKLSIEESIIEEEYQELIQTFTTIIHVDVVPPLLRLLRPIDFLYHGAGVSKRRVGINVLTQKHVLLLVSDLENIEKELYILESLYTEAWQQSFEILWVPVQDFWTEADDAKFEALHMNMRWYVLGEPRKLRRAAMTFVRKWWGFKNRPILVALDPKGQVMSTNAFPMVWIWQPFAHPFTTARERDLWSEQDWNLEFLIDGTDPHSLNQLLDGKFICLYGGEDLQWIKNFTSLWRNVARAANIQLEMVYVGKRNPKNGIQPIINTIRDENLSHTLPDLFQIWFFWTRIESMWESKQRMLKARGAKGREGFKDGLKEEEKDHVLQEVVAMLGYGGEGDGWGLGFLPALNDHLLMRLPPHHCTRFMLPETSGIIPNEVECTECRRTMEKYYLYQCCLDSTGKNHSTDMIPATGLAMSSDENMMLKLIQQTHSPDAREVQVRGLLSLVEDILDRATLDSEDTNASMLPLPTEDKLMQSSMMSVLDSVSYAIDRVACEIAYKSLTGSDAHEITMSVFEHLSSFHWDGKLVLTLAAFALNYGEFWLLVQFYSKNQLAKSLAMLKLVPVQNRVTLESVSQGLNDLIREMKSVTACVVELSELPDRYITPDVPQLSKILSTIPIAVYWTIRSVVACISQINMITAMGHEMMNTQMDLWETSMLANKLKNIHDHLSETLRLCYRHIEKQRSSESLKVLHSLFDTTHIDNMKILTALIHPKSHITPLQDGMTKRKVHLDVLRRKTVLLLISDLNILLDELSIFEQIYTESRRNLVGVDGKSHMPYEVVWVPIVDPIEDYERSPNLQKKFEALRQDMPWYTVDSPQLIERHVVEFVRGRWHFMNKPILVVIDPQGNEASLNALHMIWIWGTEAFPFTKSREEELWRKETFSLNLIIDGIDSVIFNWINPDNYIFLYGGDDLDWIRRFTMAAKATAKDSNVKLEMAYVGKRNHSHREQIRRIGEVIRSENLSHSWAEPPLMWFFWTRLESMLYSKIQLGKADDHDEVMQGIKKILSYDKLGGWALLSKGPEIIMIVHGAIERTMTVYDRTWKTHVPTKGYTKAMYDHHHDEVLRETGKPCGHFDFHITARSGRIPEKMNCFECQRPMEKYMSFACCHDEKLHEDENYNF</sequence>
<feature type="domain" description="Sieve element occlusion C-terminal" evidence="3">
    <location>
        <begin position="553"/>
        <end position="710"/>
    </location>
</feature>
<dbReference type="GO" id="GO:0010088">
    <property type="term" value="P:phloem development"/>
    <property type="evidence" value="ECO:0007669"/>
    <property type="project" value="InterPro"/>
</dbReference>
<dbReference type="PANTHER" id="PTHR33232:SF9">
    <property type="entry name" value="PROTEIN SIEVE ELEMENT OCCLUSION B"/>
    <property type="match status" value="1"/>
</dbReference>
<feature type="domain" description="Sieve element occlusion N-terminal" evidence="2">
    <location>
        <begin position="183"/>
        <end position="395"/>
    </location>
</feature>
<evidence type="ECO:0000259" key="2">
    <source>
        <dbReference type="Pfam" id="PF14576"/>
    </source>
</evidence>
<reference evidence="5" key="1">
    <citation type="journal article" date="2013" name="Nat. Genet.">
        <title>The Capsella rubella genome and the genomic consequences of rapid mating system evolution.</title>
        <authorList>
            <person name="Slotte T."/>
            <person name="Hazzouri K.M."/>
            <person name="Agren J.A."/>
            <person name="Koenig D."/>
            <person name="Maumus F."/>
            <person name="Guo Y.L."/>
            <person name="Steige K."/>
            <person name="Platts A.E."/>
            <person name="Escobar J.S."/>
            <person name="Newman L.K."/>
            <person name="Wang W."/>
            <person name="Mandakova T."/>
            <person name="Vello E."/>
            <person name="Smith L.M."/>
            <person name="Henz S.R."/>
            <person name="Steffen J."/>
            <person name="Takuno S."/>
            <person name="Brandvain Y."/>
            <person name="Coop G."/>
            <person name="Andolfatto P."/>
            <person name="Hu T.T."/>
            <person name="Blanchette M."/>
            <person name="Clark R.M."/>
            <person name="Quesneville H."/>
            <person name="Nordborg M."/>
            <person name="Gaut B.S."/>
            <person name="Lysak M.A."/>
            <person name="Jenkins J."/>
            <person name="Grimwood J."/>
            <person name="Chapman J."/>
            <person name="Prochnik S."/>
            <person name="Shu S."/>
            <person name="Rokhsar D."/>
            <person name="Schmutz J."/>
            <person name="Weigel D."/>
            <person name="Wright S.I."/>
        </authorList>
    </citation>
    <scope>NUCLEOTIDE SEQUENCE [LARGE SCALE GENOMIC DNA]</scope>
    <source>
        <strain evidence="5">cv. Monte Gargano</strain>
    </source>
</reference>
<evidence type="ECO:0000313" key="5">
    <source>
        <dbReference type="Proteomes" id="UP000029121"/>
    </source>
</evidence>
<feature type="domain" description="Sieve element occlusion N-terminal" evidence="2">
    <location>
        <begin position="137"/>
        <end position="180"/>
    </location>
</feature>
<feature type="region of interest" description="Disordered" evidence="1">
    <location>
        <begin position="81"/>
        <end position="100"/>
    </location>
</feature>
<dbReference type="STRING" id="81985.R0I4E9"/>
<feature type="domain" description="Sieve element occlusion C-terminal" evidence="3">
    <location>
        <begin position="1239"/>
        <end position="1476"/>
    </location>
</feature>
<feature type="domain" description="Sieve element occlusion N-terminal" evidence="2">
    <location>
        <begin position="786"/>
        <end position="1068"/>
    </location>
</feature>
<keyword evidence="5" id="KW-1185">Reference proteome</keyword>